<dbReference type="WBParaSite" id="TREG1_62740.1">
    <property type="protein sequence ID" value="TREG1_62740.1"/>
    <property type="gene ID" value="TREG1_62740"/>
</dbReference>
<proteinExistence type="predicted"/>
<accession>A0AA85K6K9</accession>
<reference evidence="1" key="1">
    <citation type="submission" date="2022-06" db="EMBL/GenBank/DDBJ databases">
        <authorList>
            <person name="Berger JAMES D."/>
            <person name="Berger JAMES D."/>
        </authorList>
    </citation>
    <scope>NUCLEOTIDE SEQUENCE [LARGE SCALE GENOMIC DNA]</scope>
</reference>
<keyword evidence="1" id="KW-1185">Reference proteome</keyword>
<evidence type="ECO:0000313" key="1">
    <source>
        <dbReference type="Proteomes" id="UP000050795"/>
    </source>
</evidence>
<dbReference type="Proteomes" id="UP000050795">
    <property type="component" value="Unassembled WGS sequence"/>
</dbReference>
<name>A0AA85K6K9_TRIRE</name>
<dbReference type="AlphaFoldDB" id="A0AA85K6K9"/>
<protein>
    <submittedName>
        <fullName evidence="2">Uncharacterized protein</fullName>
    </submittedName>
</protein>
<evidence type="ECO:0000313" key="2">
    <source>
        <dbReference type="WBParaSite" id="TREG1_62740.1"/>
    </source>
</evidence>
<organism evidence="1 2">
    <name type="scientific">Trichobilharzia regenti</name>
    <name type="common">Nasal bird schistosome</name>
    <dbReference type="NCBI Taxonomy" id="157069"/>
    <lineage>
        <taxon>Eukaryota</taxon>
        <taxon>Metazoa</taxon>
        <taxon>Spiralia</taxon>
        <taxon>Lophotrochozoa</taxon>
        <taxon>Platyhelminthes</taxon>
        <taxon>Trematoda</taxon>
        <taxon>Digenea</taxon>
        <taxon>Strigeidida</taxon>
        <taxon>Schistosomatoidea</taxon>
        <taxon>Schistosomatidae</taxon>
        <taxon>Trichobilharzia</taxon>
    </lineage>
</organism>
<sequence>MEIELPGEQDNRWDVWGYCVGDIRDGDRVKHYQSDPFNLVVTAGEPVSEPKEIPSAVKE</sequence>
<reference evidence="2" key="2">
    <citation type="submission" date="2023-11" db="UniProtKB">
        <authorList>
            <consortium name="WormBaseParasite"/>
        </authorList>
    </citation>
    <scope>IDENTIFICATION</scope>
</reference>